<accession>A0A9R1UEU1</accession>
<proteinExistence type="predicted"/>
<dbReference type="Proteomes" id="UP000235145">
    <property type="component" value="Unassembled WGS sequence"/>
</dbReference>
<name>A0A9R1UEU1_LACSA</name>
<evidence type="ECO:0000313" key="1">
    <source>
        <dbReference type="EMBL" id="KAJ0185771.1"/>
    </source>
</evidence>
<reference evidence="1 2" key="1">
    <citation type="journal article" date="2017" name="Nat. Commun.">
        <title>Genome assembly with in vitro proximity ligation data and whole-genome triplication in lettuce.</title>
        <authorList>
            <person name="Reyes-Chin-Wo S."/>
            <person name="Wang Z."/>
            <person name="Yang X."/>
            <person name="Kozik A."/>
            <person name="Arikit S."/>
            <person name="Song C."/>
            <person name="Xia L."/>
            <person name="Froenicke L."/>
            <person name="Lavelle D.O."/>
            <person name="Truco M.J."/>
            <person name="Xia R."/>
            <person name="Zhu S."/>
            <person name="Xu C."/>
            <person name="Xu H."/>
            <person name="Xu X."/>
            <person name="Cox K."/>
            <person name="Korf I."/>
            <person name="Meyers B.C."/>
            <person name="Michelmore R.W."/>
        </authorList>
    </citation>
    <scope>NUCLEOTIDE SEQUENCE [LARGE SCALE GENOMIC DNA]</scope>
    <source>
        <strain evidence="2">cv. Salinas</strain>
        <tissue evidence="1">Seedlings</tissue>
    </source>
</reference>
<dbReference type="PANTHER" id="PTHR10492:SF96">
    <property type="entry name" value="ATP-DEPENDENT DNA HELICASE"/>
    <property type="match status" value="1"/>
</dbReference>
<evidence type="ECO:0000313" key="2">
    <source>
        <dbReference type="Proteomes" id="UP000235145"/>
    </source>
</evidence>
<sequence>MLVTTAPGRFRRLVRGCDISALAYIVVLSLDMQIFTSSNVKREVYPHFHTLLWVASPFKIHEGGDINKYTTVELPNPTLEPVLYRTVTTCMLHGTSITKGALVCIMCYNVVYDLIMGIVCRKTNNCVVASMLTSTLNTYVSKGVDHVRFPLQTSEVDITASGSTTHVPVNEIKSFLDGRYICPHKATWRILKFSIHERHPPIQVLAVHLESIKLSSFINIPGFSFTTLIEWMRNNQQDFCGNDLTYIDVCYKYPTKYRWYMMAKGWIHRTFTLNTTTTNTAIGRLAYVHPTAGKLFYLQIWLYHQKGCKSFHDWLTAFNEASTWAMSPELRSLFCHLLLFCEVDNPLLLWEATKSKMGDDITYAYTYNASTSNILLKIQKILLASTPSKSLSDFGLPMPSPFVLSILKNCLLLE</sequence>
<dbReference type="AlphaFoldDB" id="A0A9R1UEU1"/>
<comment type="caution">
    <text evidence="1">The sequence shown here is derived from an EMBL/GenBank/DDBJ whole genome shotgun (WGS) entry which is preliminary data.</text>
</comment>
<gene>
    <name evidence="1" type="ORF">LSAT_V11C900503950</name>
</gene>
<keyword evidence="2" id="KW-1185">Reference proteome</keyword>
<protein>
    <submittedName>
        <fullName evidence="1">Uncharacterized protein</fullName>
    </submittedName>
</protein>
<dbReference type="PANTHER" id="PTHR10492">
    <property type="match status" value="1"/>
</dbReference>
<dbReference type="EMBL" id="NBSK02000009">
    <property type="protein sequence ID" value="KAJ0185771.1"/>
    <property type="molecule type" value="Genomic_DNA"/>
</dbReference>
<organism evidence="1 2">
    <name type="scientific">Lactuca sativa</name>
    <name type="common">Garden lettuce</name>
    <dbReference type="NCBI Taxonomy" id="4236"/>
    <lineage>
        <taxon>Eukaryota</taxon>
        <taxon>Viridiplantae</taxon>
        <taxon>Streptophyta</taxon>
        <taxon>Embryophyta</taxon>
        <taxon>Tracheophyta</taxon>
        <taxon>Spermatophyta</taxon>
        <taxon>Magnoliopsida</taxon>
        <taxon>eudicotyledons</taxon>
        <taxon>Gunneridae</taxon>
        <taxon>Pentapetalae</taxon>
        <taxon>asterids</taxon>
        <taxon>campanulids</taxon>
        <taxon>Asterales</taxon>
        <taxon>Asteraceae</taxon>
        <taxon>Cichorioideae</taxon>
        <taxon>Cichorieae</taxon>
        <taxon>Lactucinae</taxon>
        <taxon>Lactuca</taxon>
    </lineage>
</organism>